<feature type="compositionally biased region" description="Basic and acidic residues" evidence="1">
    <location>
        <begin position="7"/>
        <end position="21"/>
    </location>
</feature>
<keyword evidence="4" id="KW-1185">Reference proteome</keyword>
<dbReference type="Pfam" id="PF16455">
    <property type="entry name" value="UBD"/>
    <property type="match status" value="1"/>
</dbReference>
<dbReference type="InterPro" id="IPR038169">
    <property type="entry name" value="DC-UbP/UBTD2_N_sf"/>
</dbReference>
<protein>
    <submittedName>
        <fullName evidence="3">Ubiquitin domain-containing protein 2</fullName>
    </submittedName>
</protein>
<dbReference type="Gene3D" id="1.20.225.20">
    <property type="entry name" value="Ub domain-containing protein, DC-UbP/UBTD2, N-terminal domain"/>
    <property type="match status" value="1"/>
</dbReference>
<gene>
    <name evidence="3" type="primary">UBTD2</name>
    <name evidence="3" type="ORF">HK099_000351</name>
</gene>
<feature type="domain" description="Ubiquitin-like" evidence="2">
    <location>
        <begin position="171"/>
        <end position="247"/>
    </location>
</feature>
<organism evidence="3 4">
    <name type="scientific">Clydaea vesicula</name>
    <dbReference type="NCBI Taxonomy" id="447962"/>
    <lineage>
        <taxon>Eukaryota</taxon>
        <taxon>Fungi</taxon>
        <taxon>Fungi incertae sedis</taxon>
        <taxon>Chytridiomycota</taxon>
        <taxon>Chytridiomycota incertae sedis</taxon>
        <taxon>Chytridiomycetes</taxon>
        <taxon>Lobulomycetales</taxon>
        <taxon>Lobulomycetaceae</taxon>
        <taxon>Clydaea</taxon>
    </lineage>
</organism>
<dbReference type="Gene3D" id="3.10.20.90">
    <property type="entry name" value="Phosphatidylinositol 3-kinase Catalytic Subunit, Chain A, domain 1"/>
    <property type="match status" value="1"/>
</dbReference>
<dbReference type="AlphaFoldDB" id="A0AAD5Y027"/>
<sequence length="247" mass="27307">MGNSSSRNRDRASGARREQRSGNRNSSAIRSSSQPPIVQTGEPKPLIPQKDIVWTHTNKITLEELTSMRQKACCEAISTLETAQAIIDASNIICPSGNLVDGCYDEFGNHYVIPQFCISEPTNLAKHRSGLEERKREETLVHSTAALTMLNPTAKKGVDDNDSNNLITGCVPITARLSTGKDLKITVDPDNNILSIRKQLLDNSEFKDNKKVNLKLIHFGRILDDNIKIKNTKISAGSVIQIMVQEK</sequence>
<dbReference type="EMBL" id="JADGJW010000108">
    <property type="protein sequence ID" value="KAJ3224025.1"/>
    <property type="molecule type" value="Genomic_DNA"/>
</dbReference>
<evidence type="ECO:0000259" key="2">
    <source>
        <dbReference type="PROSITE" id="PS50053"/>
    </source>
</evidence>
<evidence type="ECO:0000256" key="1">
    <source>
        <dbReference type="SAM" id="MobiDB-lite"/>
    </source>
</evidence>
<dbReference type="Pfam" id="PF00240">
    <property type="entry name" value="ubiquitin"/>
    <property type="match status" value="1"/>
</dbReference>
<dbReference type="InterPro" id="IPR032752">
    <property type="entry name" value="DC-UbP/UBTD2_N"/>
</dbReference>
<evidence type="ECO:0000313" key="4">
    <source>
        <dbReference type="Proteomes" id="UP001211065"/>
    </source>
</evidence>
<comment type="caution">
    <text evidence="3">The sequence shown here is derived from an EMBL/GenBank/DDBJ whole genome shotgun (WGS) entry which is preliminary data.</text>
</comment>
<feature type="region of interest" description="Disordered" evidence="1">
    <location>
        <begin position="1"/>
        <end position="48"/>
    </location>
</feature>
<proteinExistence type="predicted"/>
<dbReference type="PROSITE" id="PS50053">
    <property type="entry name" value="UBIQUITIN_2"/>
    <property type="match status" value="1"/>
</dbReference>
<reference evidence="3" key="1">
    <citation type="submission" date="2020-05" db="EMBL/GenBank/DDBJ databases">
        <title>Phylogenomic resolution of chytrid fungi.</title>
        <authorList>
            <person name="Stajich J.E."/>
            <person name="Amses K."/>
            <person name="Simmons R."/>
            <person name="Seto K."/>
            <person name="Myers J."/>
            <person name="Bonds A."/>
            <person name="Quandt C.A."/>
            <person name="Barry K."/>
            <person name="Liu P."/>
            <person name="Grigoriev I."/>
            <person name="Longcore J.E."/>
            <person name="James T.Y."/>
        </authorList>
    </citation>
    <scope>NUCLEOTIDE SEQUENCE</scope>
    <source>
        <strain evidence="3">JEL0476</strain>
    </source>
</reference>
<dbReference type="PANTHER" id="PTHR13609">
    <property type="entry name" value="UBIQUITIN DOMAIN CONTAINING 1 PROTEIN-RELATED"/>
    <property type="match status" value="1"/>
</dbReference>
<dbReference type="Proteomes" id="UP001211065">
    <property type="component" value="Unassembled WGS sequence"/>
</dbReference>
<accession>A0AAD5Y027</accession>
<dbReference type="InterPro" id="IPR039869">
    <property type="entry name" value="UBTD1/2"/>
</dbReference>
<dbReference type="SUPFAM" id="SSF54236">
    <property type="entry name" value="Ubiquitin-like"/>
    <property type="match status" value="1"/>
</dbReference>
<dbReference type="InterPro" id="IPR029071">
    <property type="entry name" value="Ubiquitin-like_domsf"/>
</dbReference>
<name>A0AAD5Y027_9FUNG</name>
<dbReference type="InterPro" id="IPR000626">
    <property type="entry name" value="Ubiquitin-like_dom"/>
</dbReference>
<feature type="compositionally biased region" description="Polar residues" evidence="1">
    <location>
        <begin position="22"/>
        <end position="37"/>
    </location>
</feature>
<evidence type="ECO:0000313" key="3">
    <source>
        <dbReference type="EMBL" id="KAJ3224025.1"/>
    </source>
</evidence>